<evidence type="ECO:0000256" key="1">
    <source>
        <dbReference type="SAM" id="MobiDB-lite"/>
    </source>
</evidence>
<feature type="region of interest" description="Disordered" evidence="1">
    <location>
        <begin position="133"/>
        <end position="165"/>
    </location>
</feature>
<dbReference type="AlphaFoldDB" id="A0A8H7PHC5"/>
<evidence type="ECO:0000313" key="2">
    <source>
        <dbReference type="EMBL" id="KAG2173958.1"/>
    </source>
</evidence>
<feature type="compositionally biased region" description="Basic and acidic residues" evidence="1">
    <location>
        <begin position="145"/>
        <end position="158"/>
    </location>
</feature>
<dbReference type="Proteomes" id="UP000612746">
    <property type="component" value="Unassembled WGS sequence"/>
</dbReference>
<sequence>MSNSWHKVKRPTQQTLLSQKENELAVDVVEKTMPTSEGEGKRQPLMAVKQNANRQPQQLQRPKPLILKQSMLNVMSTKAKENSKENRVTSPTYDQAYMTMRPEKRNRPHQDGSILKTASANSVRQTIDRKALAYGSQKKSSSQRQKAEDAKLAIGRDDDIQDQDDEVRQVRRKANENTTKQLCDSKIKVVSNKDTIRRQNGQAILPDIKCSSLKASLVNDEEGIPTLCSTPTTHSRGEFETQDMQLTKGDLYSTGGDKLKKLKGEQSNKTKMQEGQLHVEQTASNVVLELLEDEAASPFSSPNRRVIGSVESSQLLSSSPSIDEPPTSSTDLLSPDVQYEMHTIYPNPTGKTLTEKLGIVNSRNAQISCIAANADDSLTNTSGLSTPSQARSATIPLSLEFSEFDVVTAFPNPTGKTLLEKLALAAKESQHALHAYGTEDTDEIPSSPSY</sequence>
<evidence type="ECO:0000313" key="3">
    <source>
        <dbReference type="Proteomes" id="UP000612746"/>
    </source>
</evidence>
<protein>
    <submittedName>
        <fullName evidence="2">Uncharacterized protein</fullName>
    </submittedName>
</protein>
<dbReference type="EMBL" id="JAEPRA010000017">
    <property type="protein sequence ID" value="KAG2173958.1"/>
    <property type="molecule type" value="Genomic_DNA"/>
</dbReference>
<reference evidence="2" key="1">
    <citation type="submission" date="2020-12" db="EMBL/GenBank/DDBJ databases">
        <title>Metabolic potential, ecology and presence of endohyphal bacteria is reflected in genomic diversity of Mucoromycotina.</title>
        <authorList>
            <person name="Muszewska A."/>
            <person name="Okrasinska A."/>
            <person name="Steczkiewicz K."/>
            <person name="Drgas O."/>
            <person name="Orlowska M."/>
            <person name="Perlinska-Lenart U."/>
            <person name="Aleksandrzak-Piekarczyk T."/>
            <person name="Szatraj K."/>
            <person name="Zielenkiewicz U."/>
            <person name="Pilsyk S."/>
            <person name="Malc E."/>
            <person name="Mieczkowski P."/>
            <person name="Kruszewska J.S."/>
            <person name="Biernat P."/>
            <person name="Pawlowska J."/>
        </authorList>
    </citation>
    <scope>NUCLEOTIDE SEQUENCE</scope>
    <source>
        <strain evidence="2">WA0000051536</strain>
    </source>
</reference>
<name>A0A8H7PHC5_9FUNG</name>
<dbReference type="OrthoDB" id="10378504at2759"/>
<accession>A0A8H7PHC5</accession>
<feature type="compositionally biased region" description="Low complexity" evidence="1">
    <location>
        <begin position="311"/>
        <end position="321"/>
    </location>
</feature>
<feature type="compositionally biased region" description="Basic residues" evidence="1">
    <location>
        <begin position="1"/>
        <end position="10"/>
    </location>
</feature>
<gene>
    <name evidence="2" type="ORF">INT44_000071</name>
</gene>
<feature type="region of interest" description="Disordered" evidence="1">
    <location>
        <begin position="311"/>
        <end position="333"/>
    </location>
</feature>
<organism evidence="2 3">
    <name type="scientific">Umbelopsis vinacea</name>
    <dbReference type="NCBI Taxonomy" id="44442"/>
    <lineage>
        <taxon>Eukaryota</taxon>
        <taxon>Fungi</taxon>
        <taxon>Fungi incertae sedis</taxon>
        <taxon>Mucoromycota</taxon>
        <taxon>Mucoromycotina</taxon>
        <taxon>Umbelopsidomycetes</taxon>
        <taxon>Umbelopsidales</taxon>
        <taxon>Umbelopsidaceae</taxon>
        <taxon>Umbelopsis</taxon>
    </lineage>
</organism>
<comment type="caution">
    <text evidence="2">The sequence shown here is derived from an EMBL/GenBank/DDBJ whole genome shotgun (WGS) entry which is preliminary data.</text>
</comment>
<feature type="region of interest" description="Disordered" evidence="1">
    <location>
        <begin position="1"/>
        <end position="61"/>
    </location>
</feature>
<proteinExistence type="predicted"/>
<keyword evidence="3" id="KW-1185">Reference proteome</keyword>